<feature type="domain" description="Major facilitator superfamily (MFS) profile" evidence="6">
    <location>
        <begin position="152"/>
        <end position="375"/>
    </location>
</feature>
<organism evidence="7 8">
    <name type="scientific">Brooklawnia propionicigenes</name>
    <dbReference type="NCBI Taxonomy" id="3041175"/>
    <lineage>
        <taxon>Bacteria</taxon>
        <taxon>Bacillati</taxon>
        <taxon>Actinomycetota</taxon>
        <taxon>Actinomycetes</taxon>
        <taxon>Propionibacteriales</taxon>
        <taxon>Propionibacteriaceae</taxon>
        <taxon>Brooklawnia</taxon>
    </lineage>
</organism>
<dbReference type="PROSITE" id="PS50850">
    <property type="entry name" value="MFS"/>
    <property type="match status" value="1"/>
</dbReference>
<sequence length="375" mass="38350">MNFFTNGLMLTLVPRLPEIKQAFELSDDFYGIVVAAMGAGALVVGPLPARFIARHGALKVALVSTIGAALMLALASGAASPLAFAVAFFLMGVLDAHIDAAQNTQGVAVQIWAGRTIMSSLHATWSVGATVATLAGSLAAGLRVPLAVHGGVMAATIIVLALACYRMGVIPPDVRLAQLHSKQKADQQAPANWRRLLPVLPLALLGVVGVVPEDATNNWAALYLVDHFGLGYSPAGMAVTVMLVAQVIGRLLSDPLADRYGQETVASVGGGLVAAGALVVIATPVAPLVYVGLVLIGVGCAPIVPTAFSAAGRLPGLASGTGISLVGFALRLGLTLNSPLMGAVAERSSVRAAFGIVVIAGLAACLLAWRYRPRH</sequence>
<evidence type="ECO:0000313" key="7">
    <source>
        <dbReference type="EMBL" id="BEH00817.1"/>
    </source>
</evidence>
<dbReference type="Gene3D" id="1.20.1250.20">
    <property type="entry name" value="MFS general substrate transporter like domains"/>
    <property type="match status" value="2"/>
</dbReference>
<gene>
    <name evidence="7" type="ORF">brsh051_00980</name>
</gene>
<feature type="transmembrane region" description="Helical" evidence="5">
    <location>
        <begin position="264"/>
        <end position="282"/>
    </location>
</feature>
<evidence type="ECO:0000313" key="8">
    <source>
        <dbReference type="Proteomes" id="UP001431656"/>
    </source>
</evidence>
<evidence type="ECO:0000259" key="6">
    <source>
        <dbReference type="PROSITE" id="PS50850"/>
    </source>
</evidence>
<feature type="transmembrane region" description="Helical" evidence="5">
    <location>
        <begin position="314"/>
        <end position="332"/>
    </location>
</feature>
<feature type="transmembrane region" description="Helical" evidence="5">
    <location>
        <begin position="288"/>
        <end position="307"/>
    </location>
</feature>
<dbReference type="GO" id="GO:0022857">
    <property type="term" value="F:transmembrane transporter activity"/>
    <property type="evidence" value="ECO:0007669"/>
    <property type="project" value="InterPro"/>
</dbReference>
<protein>
    <submittedName>
        <fullName evidence="7">MFS transporter</fullName>
    </submittedName>
</protein>
<dbReference type="InterPro" id="IPR011701">
    <property type="entry name" value="MFS"/>
</dbReference>
<feature type="transmembrane region" description="Helical" evidence="5">
    <location>
        <begin position="352"/>
        <end position="369"/>
    </location>
</feature>
<evidence type="ECO:0000256" key="1">
    <source>
        <dbReference type="ARBA" id="ARBA00004651"/>
    </source>
</evidence>
<evidence type="ECO:0000256" key="4">
    <source>
        <dbReference type="ARBA" id="ARBA00023136"/>
    </source>
</evidence>
<feature type="transmembrane region" description="Helical" evidence="5">
    <location>
        <begin position="146"/>
        <end position="165"/>
    </location>
</feature>
<feature type="transmembrane region" description="Helical" evidence="5">
    <location>
        <begin position="121"/>
        <end position="140"/>
    </location>
</feature>
<keyword evidence="3 5" id="KW-1133">Transmembrane helix</keyword>
<dbReference type="Pfam" id="PF07690">
    <property type="entry name" value="MFS_1"/>
    <property type="match status" value="2"/>
</dbReference>
<dbReference type="GO" id="GO:0005886">
    <property type="term" value="C:plasma membrane"/>
    <property type="evidence" value="ECO:0007669"/>
    <property type="project" value="UniProtKB-SubCell"/>
</dbReference>
<dbReference type="KEGG" id="broo:brsh051_00980"/>
<dbReference type="CDD" id="cd17393">
    <property type="entry name" value="MFS_MosC_like"/>
    <property type="match status" value="1"/>
</dbReference>
<dbReference type="PANTHER" id="PTHR23514:SF13">
    <property type="entry name" value="INNER MEMBRANE PROTEIN YBJJ"/>
    <property type="match status" value="1"/>
</dbReference>
<evidence type="ECO:0000256" key="5">
    <source>
        <dbReference type="SAM" id="Phobius"/>
    </source>
</evidence>
<feature type="transmembrane region" description="Helical" evidence="5">
    <location>
        <begin position="29"/>
        <end position="49"/>
    </location>
</feature>
<dbReference type="InterPro" id="IPR020846">
    <property type="entry name" value="MFS_dom"/>
</dbReference>
<keyword evidence="4 5" id="KW-0472">Membrane</keyword>
<accession>A0AAN0K879</accession>
<dbReference type="PANTHER" id="PTHR23514">
    <property type="entry name" value="BYPASS OF STOP CODON PROTEIN 6"/>
    <property type="match status" value="1"/>
</dbReference>
<evidence type="ECO:0000256" key="2">
    <source>
        <dbReference type="ARBA" id="ARBA00022692"/>
    </source>
</evidence>
<dbReference type="Proteomes" id="UP001431656">
    <property type="component" value="Chromosome"/>
</dbReference>
<evidence type="ECO:0000256" key="3">
    <source>
        <dbReference type="ARBA" id="ARBA00022989"/>
    </source>
</evidence>
<feature type="transmembrane region" description="Helical" evidence="5">
    <location>
        <begin position="232"/>
        <end position="252"/>
    </location>
</feature>
<dbReference type="InterPro" id="IPR051788">
    <property type="entry name" value="MFS_Transporter"/>
</dbReference>
<reference evidence="7" key="1">
    <citation type="journal article" date="2024" name="Int. J. Syst. Evol. Microbiol.">
        <title>Brooklawnia propionicigenes sp. nov., a facultatively anaerobic, propionate-producing bacterium isolated from a methanogenic reactor treating waste from cattle farms.</title>
        <authorList>
            <person name="Akita Y."/>
            <person name="Ueki A."/>
            <person name="Tonouchi A."/>
            <person name="Sugawara Y."/>
            <person name="Honma S."/>
            <person name="Kaku N."/>
            <person name="Ueki K."/>
        </authorList>
    </citation>
    <scope>NUCLEOTIDE SEQUENCE</scope>
    <source>
        <strain evidence="7">SH051</strain>
    </source>
</reference>
<dbReference type="EMBL" id="AP028056">
    <property type="protein sequence ID" value="BEH00817.1"/>
    <property type="molecule type" value="Genomic_DNA"/>
</dbReference>
<dbReference type="AlphaFoldDB" id="A0AAN0K879"/>
<proteinExistence type="predicted"/>
<dbReference type="SUPFAM" id="SSF103473">
    <property type="entry name" value="MFS general substrate transporter"/>
    <property type="match status" value="1"/>
</dbReference>
<keyword evidence="8" id="KW-1185">Reference proteome</keyword>
<name>A0AAN0K879_9ACTN</name>
<keyword evidence="2 5" id="KW-0812">Transmembrane</keyword>
<comment type="subcellular location">
    <subcellularLocation>
        <location evidence="1">Cell membrane</location>
        <topology evidence="1">Multi-pass membrane protein</topology>
    </subcellularLocation>
</comment>
<dbReference type="InterPro" id="IPR036259">
    <property type="entry name" value="MFS_trans_sf"/>
</dbReference>
<feature type="transmembrane region" description="Helical" evidence="5">
    <location>
        <begin position="196"/>
        <end position="212"/>
    </location>
</feature>